<dbReference type="AlphaFoldDB" id="A0A7C4ETI2"/>
<evidence type="ECO:0000256" key="4">
    <source>
        <dbReference type="ARBA" id="ARBA00022982"/>
    </source>
</evidence>
<keyword evidence="3" id="KW-0479">Metal-binding</keyword>
<dbReference type="Gene3D" id="1.10.1060.10">
    <property type="entry name" value="Alpha-helical ferredoxin"/>
    <property type="match status" value="1"/>
</dbReference>
<dbReference type="PANTHER" id="PTHR43551">
    <property type="entry name" value="FUMARATE REDUCTASE IRON-SULFUR SUBUNIT"/>
    <property type="match status" value="1"/>
</dbReference>
<evidence type="ECO:0000256" key="1">
    <source>
        <dbReference type="ARBA" id="ARBA00022448"/>
    </source>
</evidence>
<dbReference type="InterPro" id="IPR004017">
    <property type="entry name" value="Cys_rich_dom"/>
</dbReference>
<comment type="caution">
    <text evidence="8">The sequence shown here is derived from an EMBL/GenBank/DDBJ whole genome shotgun (WGS) entry which is preliminary data.</text>
</comment>
<evidence type="ECO:0000256" key="6">
    <source>
        <dbReference type="ARBA" id="ARBA00023014"/>
    </source>
</evidence>
<dbReference type="GO" id="GO:0051539">
    <property type="term" value="F:4 iron, 4 sulfur cluster binding"/>
    <property type="evidence" value="ECO:0007669"/>
    <property type="project" value="UniProtKB-KW"/>
</dbReference>
<dbReference type="Pfam" id="PF02754">
    <property type="entry name" value="CCG"/>
    <property type="match status" value="1"/>
</dbReference>
<evidence type="ECO:0000256" key="2">
    <source>
        <dbReference type="ARBA" id="ARBA00022485"/>
    </source>
</evidence>
<feature type="domain" description="4Fe-4S ferredoxin-type" evidence="7">
    <location>
        <begin position="93"/>
        <end position="122"/>
    </location>
</feature>
<evidence type="ECO:0000256" key="5">
    <source>
        <dbReference type="ARBA" id="ARBA00023004"/>
    </source>
</evidence>
<dbReference type="Pfam" id="PF13183">
    <property type="entry name" value="Fer4_8"/>
    <property type="match status" value="1"/>
</dbReference>
<keyword evidence="6" id="KW-0411">Iron-sulfur</keyword>
<reference evidence="8" key="1">
    <citation type="journal article" date="2020" name="mSystems">
        <title>Genome- and Community-Level Interaction Insights into Carbon Utilization and Element Cycling Functions of Hydrothermarchaeota in Hydrothermal Sediment.</title>
        <authorList>
            <person name="Zhou Z."/>
            <person name="Liu Y."/>
            <person name="Xu W."/>
            <person name="Pan J."/>
            <person name="Luo Z.H."/>
            <person name="Li M."/>
        </authorList>
    </citation>
    <scope>NUCLEOTIDE SEQUENCE [LARGE SCALE GENOMIC DNA]</scope>
    <source>
        <strain evidence="8">SpSt-769</strain>
    </source>
</reference>
<accession>A0A7C4ETI2</accession>
<keyword evidence="4" id="KW-0249">Electron transport</keyword>
<dbReference type="InterPro" id="IPR017900">
    <property type="entry name" value="4Fe4S_Fe_S_CS"/>
</dbReference>
<dbReference type="SUPFAM" id="SSF46548">
    <property type="entry name" value="alpha-helical ferredoxin"/>
    <property type="match status" value="1"/>
</dbReference>
<evidence type="ECO:0000313" key="8">
    <source>
        <dbReference type="EMBL" id="HGH60790.1"/>
    </source>
</evidence>
<organism evidence="8">
    <name type="scientific">Desulfomonile tiedjei</name>
    <dbReference type="NCBI Taxonomy" id="2358"/>
    <lineage>
        <taxon>Bacteria</taxon>
        <taxon>Pseudomonadati</taxon>
        <taxon>Thermodesulfobacteriota</taxon>
        <taxon>Desulfomonilia</taxon>
        <taxon>Desulfomonilales</taxon>
        <taxon>Desulfomonilaceae</taxon>
        <taxon>Desulfomonile</taxon>
    </lineage>
</organism>
<dbReference type="EMBL" id="DTGT01000182">
    <property type="protein sequence ID" value="HGH60790.1"/>
    <property type="molecule type" value="Genomic_DNA"/>
</dbReference>
<keyword evidence="1" id="KW-0813">Transport</keyword>
<dbReference type="PROSITE" id="PS00198">
    <property type="entry name" value="4FE4S_FER_1"/>
    <property type="match status" value="1"/>
</dbReference>
<dbReference type="GO" id="GO:0046872">
    <property type="term" value="F:metal ion binding"/>
    <property type="evidence" value="ECO:0007669"/>
    <property type="project" value="UniProtKB-KW"/>
</dbReference>
<dbReference type="PROSITE" id="PS51379">
    <property type="entry name" value="4FE4S_FER_2"/>
    <property type="match status" value="2"/>
</dbReference>
<evidence type="ECO:0000259" key="7">
    <source>
        <dbReference type="PROSITE" id="PS51379"/>
    </source>
</evidence>
<keyword evidence="2" id="KW-0004">4Fe-4S</keyword>
<dbReference type="InterPro" id="IPR017896">
    <property type="entry name" value="4Fe4S_Fe-S-bd"/>
</dbReference>
<keyword evidence="5" id="KW-0408">Iron</keyword>
<name>A0A7C4ETI2_9BACT</name>
<sequence length="538" mass="60527">MKPEEISKPAEQLVYIKPEDLAKLPPPYDTYEEEPLAELTPAQKEKWEYSLDGVSAVNLPKPQSPEEEKKLVEAFLRGFEKLMSREDNWTFLQPLMLSLEYCAKCQTCADACPVYEMSGKKDIYRPTFRADVLRKIAKKYLTKGGKLLAGFRGHDIDLNWDTVARLAELAYRCTLCRRCTSVCPVGVDNGLITHELRKLFSQELGIAAAEIHEKGSVKHLKFGSSTGMIKAAVEDIIEYLEDDIEEKTGKRIKIPVNKKGADILLIHNAGEFMSWPENPMAFAILFDAAGINYTISTDLVGYDAVNYGLWYDDVQFARVALKHLEVAKELGVQKIVIGECGHAHKALSVIADRLLPGQQMIPRESSYTLLWDIVKSGKIKFDASKNDFPVTLHDPCNVVRLMGIVKPQREILKAITPPGRFREMTPHGVENYCCGGGSGFAIMGSGNFPDWKRAVSGRKKLSQILGAFQGEMDPSIRKMVCAPCSNCKGQIRDLLEYYEVFEKTGIWYTGMVELMVNAMVDQEKPFIEWPDDEDEDDM</sequence>
<protein>
    <submittedName>
        <fullName evidence="8">(Fe-S)-binding protein</fullName>
    </submittedName>
</protein>
<proteinExistence type="predicted"/>
<dbReference type="InterPro" id="IPR009051">
    <property type="entry name" value="Helical_ferredxn"/>
</dbReference>
<evidence type="ECO:0000256" key="3">
    <source>
        <dbReference type="ARBA" id="ARBA00022723"/>
    </source>
</evidence>
<dbReference type="PANTHER" id="PTHR43551:SF1">
    <property type="entry name" value="HETERODISULFIDE REDUCTASE"/>
    <property type="match status" value="1"/>
</dbReference>
<feature type="domain" description="4Fe-4S ferredoxin-type" evidence="7">
    <location>
        <begin position="162"/>
        <end position="187"/>
    </location>
</feature>
<dbReference type="GO" id="GO:0016491">
    <property type="term" value="F:oxidoreductase activity"/>
    <property type="evidence" value="ECO:0007669"/>
    <property type="project" value="UniProtKB-ARBA"/>
</dbReference>
<gene>
    <name evidence="8" type="ORF">ENV54_05770</name>
</gene>